<organism evidence="1 2">
    <name type="scientific">Pisolithus tinctorius Marx 270</name>
    <dbReference type="NCBI Taxonomy" id="870435"/>
    <lineage>
        <taxon>Eukaryota</taxon>
        <taxon>Fungi</taxon>
        <taxon>Dikarya</taxon>
        <taxon>Basidiomycota</taxon>
        <taxon>Agaricomycotina</taxon>
        <taxon>Agaricomycetes</taxon>
        <taxon>Agaricomycetidae</taxon>
        <taxon>Boletales</taxon>
        <taxon>Sclerodermatineae</taxon>
        <taxon>Pisolithaceae</taxon>
        <taxon>Pisolithus</taxon>
    </lineage>
</organism>
<dbReference type="Proteomes" id="UP000054217">
    <property type="component" value="Unassembled WGS sequence"/>
</dbReference>
<reference evidence="1 2" key="1">
    <citation type="submission" date="2014-04" db="EMBL/GenBank/DDBJ databases">
        <authorList>
            <consortium name="DOE Joint Genome Institute"/>
            <person name="Kuo A."/>
            <person name="Kohler A."/>
            <person name="Costa M.D."/>
            <person name="Nagy L.G."/>
            <person name="Floudas D."/>
            <person name="Copeland A."/>
            <person name="Barry K.W."/>
            <person name="Cichocki N."/>
            <person name="Veneault-Fourrey C."/>
            <person name="LaButti K."/>
            <person name="Lindquist E.A."/>
            <person name="Lipzen A."/>
            <person name="Lundell T."/>
            <person name="Morin E."/>
            <person name="Murat C."/>
            <person name="Sun H."/>
            <person name="Tunlid A."/>
            <person name="Henrissat B."/>
            <person name="Grigoriev I.V."/>
            <person name="Hibbett D.S."/>
            <person name="Martin F."/>
            <person name="Nordberg H.P."/>
            <person name="Cantor M.N."/>
            <person name="Hua S.X."/>
        </authorList>
    </citation>
    <scope>NUCLEOTIDE SEQUENCE [LARGE SCALE GENOMIC DNA]</scope>
    <source>
        <strain evidence="1 2">Marx 270</strain>
    </source>
</reference>
<dbReference type="HOGENOM" id="CLU_046434_0_0_1"/>
<sequence>MSPLISIQSSTSGDINTLLPALTDAPATSVPCEAPLTSSSVLESLKDSTFAIYAATPNLAARAEFFFGGATGDIAVLKTGSDDVTELVISGVFEIDRQGFFMGPEGGYMAKNAFAHEFVDTKLTCNLLAVQCDAVYGITQQDFPSIISNIRALEKLVPLKKGESLLSCIRESHSQPCIHLSHALFNKKEDDDDPKSISCNGLYFHVLASDIATAEWPVQDVLRDALNQASGTHYISPLPAFDVDGEPIQPVDYHRLLCGAIVQVHFAILHFFIKGDRKSVFTTALREMHVLRAPLQAPINPLKHARQSNESPSASTKRSRPVRLPYMCCDAISCLCLLSPSCDWRSGLSSHYELAMGASTKVHHVNYCCL</sequence>
<reference evidence="2" key="2">
    <citation type="submission" date="2015-01" db="EMBL/GenBank/DDBJ databases">
        <title>Evolutionary Origins and Diversification of the Mycorrhizal Mutualists.</title>
        <authorList>
            <consortium name="DOE Joint Genome Institute"/>
            <consortium name="Mycorrhizal Genomics Consortium"/>
            <person name="Kohler A."/>
            <person name="Kuo A."/>
            <person name="Nagy L.G."/>
            <person name="Floudas D."/>
            <person name="Copeland A."/>
            <person name="Barry K.W."/>
            <person name="Cichocki N."/>
            <person name="Veneault-Fourrey C."/>
            <person name="LaButti K."/>
            <person name="Lindquist E.A."/>
            <person name="Lipzen A."/>
            <person name="Lundell T."/>
            <person name="Morin E."/>
            <person name="Murat C."/>
            <person name="Riley R."/>
            <person name="Ohm R."/>
            <person name="Sun H."/>
            <person name="Tunlid A."/>
            <person name="Henrissat B."/>
            <person name="Grigoriev I.V."/>
            <person name="Hibbett D.S."/>
            <person name="Martin F."/>
        </authorList>
    </citation>
    <scope>NUCLEOTIDE SEQUENCE [LARGE SCALE GENOMIC DNA]</scope>
    <source>
        <strain evidence="2">Marx 270</strain>
    </source>
</reference>
<dbReference type="InParanoid" id="A0A0C3NED1"/>
<name>A0A0C3NED1_PISTI</name>
<evidence type="ECO:0000313" key="1">
    <source>
        <dbReference type="EMBL" id="KIN94130.1"/>
    </source>
</evidence>
<keyword evidence="2" id="KW-1185">Reference proteome</keyword>
<dbReference type="AlphaFoldDB" id="A0A0C3NED1"/>
<accession>A0A0C3NED1</accession>
<evidence type="ECO:0000313" key="2">
    <source>
        <dbReference type="Proteomes" id="UP000054217"/>
    </source>
</evidence>
<protein>
    <submittedName>
        <fullName evidence="1">Uncharacterized protein</fullName>
    </submittedName>
</protein>
<proteinExistence type="predicted"/>
<gene>
    <name evidence="1" type="ORF">M404DRAFT_169089</name>
</gene>
<dbReference type="OrthoDB" id="2690753at2759"/>
<dbReference type="EMBL" id="KN832113">
    <property type="protein sequence ID" value="KIN94130.1"/>
    <property type="molecule type" value="Genomic_DNA"/>
</dbReference>